<proteinExistence type="inferred from homology"/>
<dbReference type="SMART" id="SM00226">
    <property type="entry name" value="LMWPc"/>
    <property type="match status" value="1"/>
</dbReference>
<sequence>MTSRILFVCLGNICRSPSAEGVFRALSEEAGKALEIDSCGTGDWHVGKAPYGPAIAAAAARGYDLTPLRARQLDVADFDHFDLILAMDEANRADIEALRPAGNRTPVRLFLDYAPETGVAEVPDPYYTRDFDAALDLVEAASRGLLASL</sequence>
<evidence type="ECO:0000256" key="1">
    <source>
        <dbReference type="ARBA" id="ARBA00011063"/>
    </source>
</evidence>
<dbReference type="PRINTS" id="PR00719">
    <property type="entry name" value="LMWPTPASE"/>
</dbReference>
<evidence type="ECO:0000256" key="4">
    <source>
        <dbReference type="ARBA" id="ARBA00022912"/>
    </source>
</evidence>
<dbReference type="InterPro" id="IPR036196">
    <property type="entry name" value="Ptyr_pPase_sf"/>
</dbReference>
<keyword evidence="3 6" id="KW-0378">Hydrolase</keyword>
<dbReference type="PANTHER" id="PTHR11717">
    <property type="entry name" value="LOW MOLECULAR WEIGHT PROTEIN TYROSINE PHOSPHATASE"/>
    <property type="match status" value="1"/>
</dbReference>
<gene>
    <name evidence="6" type="ORF">ACFOES_00240</name>
</gene>
<evidence type="ECO:0000256" key="2">
    <source>
        <dbReference type="ARBA" id="ARBA00013064"/>
    </source>
</evidence>
<keyword evidence="7" id="KW-1185">Reference proteome</keyword>
<dbReference type="InterPro" id="IPR017867">
    <property type="entry name" value="Tyr_phospatase_low_mol_wt"/>
</dbReference>
<dbReference type="EMBL" id="JBHRSK010000001">
    <property type="protein sequence ID" value="MFC2966511.1"/>
    <property type="molecule type" value="Genomic_DNA"/>
</dbReference>
<dbReference type="CDD" id="cd16343">
    <property type="entry name" value="LMWPTP"/>
    <property type="match status" value="1"/>
</dbReference>
<dbReference type="Gene3D" id="3.40.50.2300">
    <property type="match status" value="1"/>
</dbReference>
<comment type="caution">
    <text evidence="6">The sequence shown here is derived from an EMBL/GenBank/DDBJ whole genome shotgun (WGS) entry which is preliminary data.</text>
</comment>
<dbReference type="SUPFAM" id="SSF52788">
    <property type="entry name" value="Phosphotyrosine protein phosphatases I"/>
    <property type="match status" value="1"/>
</dbReference>
<keyword evidence="4" id="KW-0904">Protein phosphatase</keyword>
<dbReference type="RefSeq" id="WP_377830691.1">
    <property type="nucleotide sequence ID" value="NZ_JBHRSK010000001.1"/>
</dbReference>
<name>A0ABV7AB54_9RHOB</name>
<dbReference type="InterPro" id="IPR023485">
    <property type="entry name" value="Ptyr_pPase"/>
</dbReference>
<dbReference type="PANTHER" id="PTHR11717:SF7">
    <property type="entry name" value="LOW MOLECULAR WEIGHT PHOSPHOTYROSINE PROTEIN PHOSPHATASE"/>
    <property type="match status" value="1"/>
</dbReference>
<dbReference type="EC" id="3.1.3.48" evidence="2"/>
<evidence type="ECO:0000313" key="7">
    <source>
        <dbReference type="Proteomes" id="UP001595443"/>
    </source>
</evidence>
<comment type="similarity">
    <text evidence="1">Belongs to the low molecular weight phosphotyrosine protein phosphatase family.</text>
</comment>
<dbReference type="GO" id="GO:0004725">
    <property type="term" value="F:protein tyrosine phosphatase activity"/>
    <property type="evidence" value="ECO:0007669"/>
    <property type="project" value="UniProtKB-EC"/>
</dbReference>
<accession>A0ABV7AB54</accession>
<evidence type="ECO:0000259" key="5">
    <source>
        <dbReference type="SMART" id="SM00226"/>
    </source>
</evidence>
<evidence type="ECO:0000313" key="6">
    <source>
        <dbReference type="EMBL" id="MFC2966511.1"/>
    </source>
</evidence>
<dbReference type="Proteomes" id="UP001595443">
    <property type="component" value="Unassembled WGS sequence"/>
</dbReference>
<organism evidence="6 7">
    <name type="scientific">Acidimangrovimonas pyrenivorans</name>
    <dbReference type="NCBI Taxonomy" id="2030798"/>
    <lineage>
        <taxon>Bacteria</taxon>
        <taxon>Pseudomonadati</taxon>
        <taxon>Pseudomonadota</taxon>
        <taxon>Alphaproteobacteria</taxon>
        <taxon>Rhodobacterales</taxon>
        <taxon>Paracoccaceae</taxon>
        <taxon>Acidimangrovimonas</taxon>
    </lineage>
</organism>
<feature type="domain" description="Phosphotyrosine protein phosphatase I" evidence="5">
    <location>
        <begin position="3"/>
        <end position="148"/>
    </location>
</feature>
<dbReference type="InterPro" id="IPR050438">
    <property type="entry name" value="LMW_PTPase"/>
</dbReference>
<reference evidence="7" key="1">
    <citation type="journal article" date="2019" name="Int. J. Syst. Evol. Microbiol.">
        <title>The Global Catalogue of Microorganisms (GCM) 10K type strain sequencing project: providing services to taxonomists for standard genome sequencing and annotation.</title>
        <authorList>
            <consortium name="The Broad Institute Genomics Platform"/>
            <consortium name="The Broad Institute Genome Sequencing Center for Infectious Disease"/>
            <person name="Wu L."/>
            <person name="Ma J."/>
        </authorList>
    </citation>
    <scope>NUCLEOTIDE SEQUENCE [LARGE SCALE GENOMIC DNA]</scope>
    <source>
        <strain evidence="7">KCTC 62192</strain>
    </source>
</reference>
<protein>
    <recommendedName>
        <fullName evidence="2">protein-tyrosine-phosphatase</fullName>
        <ecNumber evidence="2">3.1.3.48</ecNumber>
    </recommendedName>
</protein>
<dbReference type="Pfam" id="PF01451">
    <property type="entry name" value="LMWPc"/>
    <property type="match status" value="1"/>
</dbReference>
<evidence type="ECO:0000256" key="3">
    <source>
        <dbReference type="ARBA" id="ARBA00022801"/>
    </source>
</evidence>